<dbReference type="GO" id="GO:0034450">
    <property type="term" value="F:ubiquitin-ubiquitin ligase activity"/>
    <property type="evidence" value="ECO:0007669"/>
    <property type="project" value="InterPro"/>
</dbReference>
<evidence type="ECO:0000313" key="8">
    <source>
        <dbReference type="Proteomes" id="UP000626109"/>
    </source>
</evidence>
<keyword evidence="4" id="KW-0833">Ubl conjugation pathway</keyword>
<evidence type="ECO:0000256" key="3">
    <source>
        <dbReference type="ARBA" id="ARBA00022679"/>
    </source>
</evidence>
<evidence type="ECO:0000256" key="5">
    <source>
        <dbReference type="ARBA" id="ARBA00023242"/>
    </source>
</evidence>
<dbReference type="GO" id="GO:0000209">
    <property type="term" value="P:protein polyubiquitination"/>
    <property type="evidence" value="ECO:0007669"/>
    <property type="project" value="TreeGrafter"/>
</dbReference>
<dbReference type="GO" id="GO:0005737">
    <property type="term" value="C:cytoplasm"/>
    <property type="evidence" value="ECO:0007669"/>
    <property type="project" value="TreeGrafter"/>
</dbReference>
<comment type="subcellular location">
    <subcellularLocation>
        <location evidence="1">Nucleus</location>
    </subcellularLocation>
</comment>
<dbReference type="GO" id="GO:0000151">
    <property type="term" value="C:ubiquitin ligase complex"/>
    <property type="evidence" value="ECO:0007669"/>
    <property type="project" value="InterPro"/>
</dbReference>
<keyword evidence="3" id="KW-0808">Transferase</keyword>
<organism evidence="7 8">
    <name type="scientific">Polarella glacialis</name>
    <name type="common">Dinoflagellate</name>
    <dbReference type="NCBI Taxonomy" id="89957"/>
    <lineage>
        <taxon>Eukaryota</taxon>
        <taxon>Sar</taxon>
        <taxon>Alveolata</taxon>
        <taxon>Dinophyceae</taxon>
        <taxon>Suessiales</taxon>
        <taxon>Suessiaceae</taxon>
        <taxon>Polarella</taxon>
    </lineage>
</organism>
<dbReference type="GO" id="GO:0036503">
    <property type="term" value="P:ERAD pathway"/>
    <property type="evidence" value="ECO:0007669"/>
    <property type="project" value="InterPro"/>
</dbReference>
<dbReference type="InterPro" id="IPR019474">
    <property type="entry name" value="Ub_conjug_fac_E4_core"/>
</dbReference>
<dbReference type="Pfam" id="PF10408">
    <property type="entry name" value="Ufd2P_core"/>
    <property type="match status" value="1"/>
</dbReference>
<proteinExistence type="predicted"/>
<evidence type="ECO:0000256" key="2">
    <source>
        <dbReference type="ARBA" id="ARBA00004906"/>
    </source>
</evidence>
<protein>
    <recommendedName>
        <fullName evidence="6">Ubiquitin conjugation factor E4 core domain-containing protein</fullName>
    </recommendedName>
</protein>
<dbReference type="PANTHER" id="PTHR13931:SF2">
    <property type="entry name" value="UBIQUITIN CONJUGATION FACTOR E4 B"/>
    <property type="match status" value="1"/>
</dbReference>
<dbReference type="AlphaFoldDB" id="A0A813KDJ0"/>
<reference evidence="7" key="1">
    <citation type="submission" date="2021-02" db="EMBL/GenBank/DDBJ databases">
        <authorList>
            <person name="Dougan E. K."/>
            <person name="Rhodes N."/>
            <person name="Thang M."/>
            <person name="Chan C."/>
        </authorList>
    </citation>
    <scope>NUCLEOTIDE SEQUENCE</scope>
</reference>
<dbReference type="EMBL" id="CAJNNW010029730">
    <property type="protein sequence ID" value="CAE8701307.1"/>
    <property type="molecule type" value="Genomic_DNA"/>
</dbReference>
<comment type="pathway">
    <text evidence="2">Protein modification; protein ubiquitination.</text>
</comment>
<keyword evidence="5" id="KW-0539">Nucleus</keyword>
<dbReference type="GO" id="GO:0005634">
    <property type="term" value="C:nucleus"/>
    <property type="evidence" value="ECO:0007669"/>
    <property type="project" value="UniProtKB-SubCell"/>
</dbReference>
<gene>
    <name evidence="7" type="ORF">PGLA2088_LOCUS31967</name>
</gene>
<dbReference type="GO" id="GO:0006511">
    <property type="term" value="P:ubiquitin-dependent protein catabolic process"/>
    <property type="evidence" value="ECO:0007669"/>
    <property type="project" value="InterPro"/>
</dbReference>
<evidence type="ECO:0000256" key="4">
    <source>
        <dbReference type="ARBA" id="ARBA00022786"/>
    </source>
</evidence>
<feature type="domain" description="Ubiquitin conjugation factor E4 core" evidence="6">
    <location>
        <begin position="122"/>
        <end position="592"/>
    </location>
</feature>
<dbReference type="PANTHER" id="PTHR13931">
    <property type="entry name" value="UBIQUITINATION FACTOR E4"/>
    <property type="match status" value="1"/>
</dbReference>
<dbReference type="UniPathway" id="UPA00143"/>
<dbReference type="InterPro" id="IPR045132">
    <property type="entry name" value="UBE4"/>
</dbReference>
<sequence length="618" mass="68799">MLDKSQLSPHFLLSMADAVEDEELLPTIFGPVLTHACRRLQGRNFVDQKLEELGWITAICAAKGPLARLLVTLPIFRPKEQSATPAMPNFMAMMGGGASGSRGPQQPGMGYRLQTESLLGWVLCPTILDTGLYKEKSSRQIHFQGLSRKTRPAVQQVQSLLKHGMTEVLRQGSCLVAPLLRTDEAARHCVIAWYGALVTGTECRTKSACTLDQGQGPNGFIDTLNSPMPQQSNIDMRLQMQAMQAQMQGFATPGMGVNVFWSILELVRPIKLAQAHTLDPFYILQEGPQHAEVLGGFVKEARFGDNEEVEEAKKTAGSREAPKFTTQIFWLALRALHVLFVPVLKEELCMAVAAGYFQGKDVAKMEAALGEHFLHEVIFDSSNFLSDLGTLLNLSIAFCLGAAFPDKAAEIAAGKFQGSVLTEQVSPQWNVLPSCLMEDLIEVLEYCINIKPKGQPTSEIFQHVDANMLLLLVTFMLGNGNHVKNPNLRGKATTILMSLAKQPNYRHLLETSPVLANDIIPGCIRVFTAVEKTKQSYYDIRMQLKYQLRIPIMELLEQVLPIEAHKKALKSFAVERSDEFLKFLNQMCAHHVFFHKQQTLNMQLLLYVIVTCVLCRCE</sequence>
<evidence type="ECO:0000256" key="1">
    <source>
        <dbReference type="ARBA" id="ARBA00004123"/>
    </source>
</evidence>
<accession>A0A813KDJ0</accession>
<evidence type="ECO:0000259" key="6">
    <source>
        <dbReference type="Pfam" id="PF10408"/>
    </source>
</evidence>
<evidence type="ECO:0000313" key="7">
    <source>
        <dbReference type="EMBL" id="CAE8701307.1"/>
    </source>
</evidence>
<dbReference type="Proteomes" id="UP000626109">
    <property type="component" value="Unassembled WGS sequence"/>
</dbReference>
<comment type="caution">
    <text evidence="7">The sequence shown here is derived from an EMBL/GenBank/DDBJ whole genome shotgun (WGS) entry which is preliminary data.</text>
</comment>
<name>A0A813KDJ0_POLGL</name>